<dbReference type="Pfam" id="PF05168">
    <property type="entry name" value="HEPN"/>
    <property type="match status" value="1"/>
</dbReference>
<dbReference type="EMBL" id="BARU01028133">
    <property type="protein sequence ID" value="GAH67113.1"/>
    <property type="molecule type" value="Genomic_DNA"/>
</dbReference>
<name>X1JBI5_9ZZZZ</name>
<evidence type="ECO:0000256" key="1">
    <source>
        <dbReference type="ARBA" id="ARBA00038248"/>
    </source>
</evidence>
<dbReference type="PANTHER" id="PTHR36565:SF1">
    <property type="entry name" value="UPF0332 PROTEIN TM_1000"/>
    <property type="match status" value="1"/>
</dbReference>
<evidence type="ECO:0000259" key="2">
    <source>
        <dbReference type="Pfam" id="PF05168"/>
    </source>
</evidence>
<dbReference type="AlphaFoldDB" id="X1JBI5"/>
<dbReference type="InterPro" id="IPR052226">
    <property type="entry name" value="UPF0332_toxin"/>
</dbReference>
<dbReference type="InterPro" id="IPR007842">
    <property type="entry name" value="HEPN_dom"/>
</dbReference>
<reference evidence="3" key="1">
    <citation type="journal article" date="2014" name="Front. Microbiol.">
        <title>High frequency of phylogenetically diverse reductive dehalogenase-homologous genes in deep subseafloor sedimentary metagenomes.</title>
        <authorList>
            <person name="Kawai M."/>
            <person name="Futagami T."/>
            <person name="Toyoda A."/>
            <person name="Takaki Y."/>
            <person name="Nishi S."/>
            <person name="Hori S."/>
            <person name="Arai W."/>
            <person name="Tsubouchi T."/>
            <person name="Morono Y."/>
            <person name="Uchiyama I."/>
            <person name="Ito T."/>
            <person name="Fujiyama A."/>
            <person name="Inagaki F."/>
            <person name="Takami H."/>
        </authorList>
    </citation>
    <scope>NUCLEOTIDE SEQUENCE</scope>
    <source>
        <strain evidence="3">Expedition CK06-06</strain>
    </source>
</reference>
<comment type="similarity">
    <text evidence="1">Belongs to the UPF0332 family.</text>
</comment>
<sequence>MTENLDKLIKYRFQQAQETLAVAGELFENNHYKDAVNRAYYAMFYCSLGLLAAKNLGSSKHSGVLSLFSRYFVKTGQISIETGRHFREAFELRQNCDYREFIEITAQQTEEVITNATVFISEARKALKEME</sequence>
<comment type="caution">
    <text evidence="3">The sequence shown here is derived from an EMBL/GenBank/DDBJ whole genome shotgun (WGS) entry which is preliminary data.</text>
</comment>
<accession>X1JBI5</accession>
<evidence type="ECO:0000313" key="3">
    <source>
        <dbReference type="EMBL" id="GAH67113.1"/>
    </source>
</evidence>
<dbReference type="Gene3D" id="1.20.120.330">
    <property type="entry name" value="Nucleotidyltransferases domain 2"/>
    <property type="match status" value="1"/>
</dbReference>
<protein>
    <recommendedName>
        <fullName evidence="2">HEPN domain-containing protein</fullName>
    </recommendedName>
</protein>
<proteinExistence type="inferred from homology"/>
<feature type="domain" description="HEPN" evidence="2">
    <location>
        <begin position="10"/>
        <end position="123"/>
    </location>
</feature>
<gene>
    <name evidence="3" type="ORF">S03H2_44949</name>
</gene>
<organism evidence="3">
    <name type="scientific">marine sediment metagenome</name>
    <dbReference type="NCBI Taxonomy" id="412755"/>
    <lineage>
        <taxon>unclassified sequences</taxon>
        <taxon>metagenomes</taxon>
        <taxon>ecological metagenomes</taxon>
    </lineage>
</organism>
<dbReference type="PANTHER" id="PTHR36565">
    <property type="entry name" value="UPF0332 PROTEIN TM_1000"/>
    <property type="match status" value="1"/>
</dbReference>